<dbReference type="SUPFAM" id="SSF53335">
    <property type="entry name" value="S-adenosyl-L-methionine-dependent methyltransferases"/>
    <property type="match status" value="1"/>
</dbReference>
<dbReference type="PANTHER" id="PTHR43591">
    <property type="entry name" value="METHYLTRANSFERASE"/>
    <property type="match status" value="1"/>
</dbReference>
<proteinExistence type="predicted"/>
<name>A0ABN6MCH5_9BACT</name>
<organism evidence="2 3">
    <name type="scientific">Desulfofustis limnaeus</name>
    <dbReference type="NCBI Taxonomy" id="2740163"/>
    <lineage>
        <taxon>Bacteria</taxon>
        <taxon>Pseudomonadati</taxon>
        <taxon>Thermodesulfobacteriota</taxon>
        <taxon>Desulfobulbia</taxon>
        <taxon>Desulfobulbales</taxon>
        <taxon>Desulfocapsaceae</taxon>
        <taxon>Desulfofustis</taxon>
    </lineage>
</organism>
<dbReference type="InterPro" id="IPR029063">
    <property type="entry name" value="SAM-dependent_MTases_sf"/>
</dbReference>
<evidence type="ECO:0000259" key="1">
    <source>
        <dbReference type="Pfam" id="PF08241"/>
    </source>
</evidence>
<reference evidence="2 3" key="1">
    <citation type="submission" date="2022-01" db="EMBL/GenBank/DDBJ databases">
        <title>Desulfofustis limnae sp. nov., a novel mesophilic sulfate-reducing bacterium isolated from marsh soil.</title>
        <authorList>
            <person name="Watanabe M."/>
            <person name="Takahashi A."/>
            <person name="Kojima H."/>
            <person name="Fukui M."/>
        </authorList>
    </citation>
    <scope>NUCLEOTIDE SEQUENCE [LARGE SCALE GENOMIC DNA]</scope>
    <source>
        <strain evidence="2 3">PPLL</strain>
    </source>
</reference>
<evidence type="ECO:0000313" key="3">
    <source>
        <dbReference type="Proteomes" id="UP000830055"/>
    </source>
</evidence>
<evidence type="ECO:0000313" key="2">
    <source>
        <dbReference type="EMBL" id="BDD89207.1"/>
    </source>
</evidence>
<dbReference type="InterPro" id="IPR013216">
    <property type="entry name" value="Methyltransf_11"/>
</dbReference>
<dbReference type="EMBL" id="AP025516">
    <property type="protein sequence ID" value="BDD89207.1"/>
    <property type="molecule type" value="Genomic_DNA"/>
</dbReference>
<feature type="domain" description="Methyltransferase type 11" evidence="1">
    <location>
        <begin position="60"/>
        <end position="156"/>
    </location>
</feature>
<dbReference type="Pfam" id="PF08241">
    <property type="entry name" value="Methyltransf_11"/>
    <property type="match status" value="1"/>
</dbReference>
<dbReference type="Gene3D" id="3.40.50.150">
    <property type="entry name" value="Vaccinia Virus protein VP39"/>
    <property type="match status" value="1"/>
</dbReference>
<dbReference type="PANTHER" id="PTHR43591:SF24">
    <property type="entry name" value="2-METHOXY-6-POLYPRENYL-1,4-BENZOQUINOL METHYLASE, MITOCHONDRIAL"/>
    <property type="match status" value="1"/>
</dbReference>
<sequence>MSINAAYDAQDVKSIMREERWNQRHARAYDRYRWLSSRQRWRDLLSRELADVAVGAELFEVGSGTGFITEILVSCGYRVQGIDLSPAMLARASRNLAAAGCMNRVRLSVGDAEALDAPSGQVEAVVSRWLLWTLPQPRRALAEMVRILAPGGVLVCIDGQFQEMGAFARWRSALVDMVLTGRLPDWRSPAYSQIKGALPCLDGPAIANSLQQLGLVDLSFRWLPAKDTDGKVKNWLMGSAWNSYLVSGRKPK</sequence>
<protein>
    <recommendedName>
        <fullName evidence="1">Methyltransferase type 11 domain-containing protein</fullName>
    </recommendedName>
</protein>
<gene>
    <name evidence="2" type="ORF">DPPLL_35720</name>
</gene>
<dbReference type="CDD" id="cd02440">
    <property type="entry name" value="AdoMet_MTases"/>
    <property type="match status" value="1"/>
</dbReference>
<keyword evidence="3" id="KW-1185">Reference proteome</keyword>
<dbReference type="Proteomes" id="UP000830055">
    <property type="component" value="Chromosome"/>
</dbReference>
<dbReference type="RefSeq" id="WP_284152522.1">
    <property type="nucleotide sequence ID" value="NZ_AP025516.1"/>
</dbReference>
<accession>A0ABN6MCH5</accession>